<dbReference type="AlphaFoldDB" id="A0AA38CKB1"/>
<dbReference type="EMBL" id="JAHRHJ020000009">
    <property type="protein sequence ID" value="KAH9302916.1"/>
    <property type="molecule type" value="Genomic_DNA"/>
</dbReference>
<name>A0AA38CKB1_TAXCH</name>
<gene>
    <name evidence="1" type="ORF">KI387_014499</name>
</gene>
<proteinExistence type="predicted"/>
<sequence>LRRVRKWNNFEVFRPKMEQSARLNLGRVGMKSFDGPEYGTTSGDFGRSGNMRIASALGT</sequence>
<feature type="non-terminal residue" evidence="1">
    <location>
        <position position="59"/>
    </location>
</feature>
<protein>
    <submittedName>
        <fullName evidence="1">Uncharacterized protein</fullName>
    </submittedName>
</protein>
<feature type="non-terminal residue" evidence="1">
    <location>
        <position position="1"/>
    </location>
</feature>
<dbReference type="Proteomes" id="UP000824469">
    <property type="component" value="Unassembled WGS sequence"/>
</dbReference>
<evidence type="ECO:0000313" key="1">
    <source>
        <dbReference type="EMBL" id="KAH9302916.1"/>
    </source>
</evidence>
<organism evidence="1 2">
    <name type="scientific">Taxus chinensis</name>
    <name type="common">Chinese yew</name>
    <name type="synonym">Taxus wallichiana var. chinensis</name>
    <dbReference type="NCBI Taxonomy" id="29808"/>
    <lineage>
        <taxon>Eukaryota</taxon>
        <taxon>Viridiplantae</taxon>
        <taxon>Streptophyta</taxon>
        <taxon>Embryophyta</taxon>
        <taxon>Tracheophyta</taxon>
        <taxon>Spermatophyta</taxon>
        <taxon>Pinopsida</taxon>
        <taxon>Pinidae</taxon>
        <taxon>Conifers II</taxon>
        <taxon>Cupressales</taxon>
        <taxon>Taxaceae</taxon>
        <taxon>Taxus</taxon>
    </lineage>
</organism>
<keyword evidence="2" id="KW-1185">Reference proteome</keyword>
<accession>A0AA38CKB1</accession>
<reference evidence="1 2" key="1">
    <citation type="journal article" date="2021" name="Nat. Plants">
        <title>The Taxus genome provides insights into paclitaxel biosynthesis.</title>
        <authorList>
            <person name="Xiong X."/>
            <person name="Gou J."/>
            <person name="Liao Q."/>
            <person name="Li Y."/>
            <person name="Zhou Q."/>
            <person name="Bi G."/>
            <person name="Li C."/>
            <person name="Du R."/>
            <person name="Wang X."/>
            <person name="Sun T."/>
            <person name="Guo L."/>
            <person name="Liang H."/>
            <person name="Lu P."/>
            <person name="Wu Y."/>
            <person name="Zhang Z."/>
            <person name="Ro D.K."/>
            <person name="Shang Y."/>
            <person name="Huang S."/>
            <person name="Yan J."/>
        </authorList>
    </citation>
    <scope>NUCLEOTIDE SEQUENCE [LARGE SCALE GENOMIC DNA]</scope>
    <source>
        <strain evidence="1">Ta-2019</strain>
    </source>
</reference>
<evidence type="ECO:0000313" key="2">
    <source>
        <dbReference type="Proteomes" id="UP000824469"/>
    </source>
</evidence>
<comment type="caution">
    <text evidence="1">The sequence shown here is derived from an EMBL/GenBank/DDBJ whole genome shotgun (WGS) entry which is preliminary data.</text>
</comment>